<keyword evidence="2" id="KW-0249">Electron transport</keyword>
<feature type="active site" description="Nucleophile" evidence="5">
    <location>
        <position position="36"/>
    </location>
</feature>
<dbReference type="Proteomes" id="UP000604391">
    <property type="component" value="Unassembled WGS sequence"/>
</dbReference>
<reference evidence="8 9" key="1">
    <citation type="journal article" name="Nat. Commun.">
        <title>Undinarchaeota illuminate DPANN phylogeny and the impact of gene transfer on archaeal evolution.</title>
        <authorList>
            <person name="Dombrowski N."/>
            <person name="Williams T.A."/>
            <person name="Sun J."/>
            <person name="Woodcroft B.J."/>
            <person name="Lee J.H."/>
            <person name="Minh B.Q."/>
            <person name="Rinke C."/>
            <person name="Spang A."/>
        </authorList>
    </citation>
    <scope>NUCLEOTIDE SEQUENCE [LARGE SCALE GENOMIC DNA]</scope>
    <source>
        <strain evidence="8">MAG_bin17</strain>
    </source>
</reference>
<feature type="active site" description="Nucleophile" evidence="5">
    <location>
        <position position="33"/>
    </location>
</feature>
<feature type="domain" description="Thioredoxin" evidence="7">
    <location>
        <begin position="1"/>
        <end position="109"/>
    </location>
</feature>
<comment type="caution">
    <text evidence="8">The sequence shown here is derived from an EMBL/GenBank/DDBJ whole genome shotgun (WGS) entry which is preliminary data.</text>
</comment>
<evidence type="ECO:0000256" key="3">
    <source>
        <dbReference type="ARBA" id="ARBA00023157"/>
    </source>
</evidence>
<evidence type="ECO:0000256" key="2">
    <source>
        <dbReference type="ARBA" id="ARBA00022982"/>
    </source>
</evidence>
<protein>
    <submittedName>
        <fullName evidence="8">Thioredoxin</fullName>
    </submittedName>
</protein>
<dbReference type="CDD" id="cd02947">
    <property type="entry name" value="TRX_family"/>
    <property type="match status" value="1"/>
</dbReference>
<evidence type="ECO:0000313" key="8">
    <source>
        <dbReference type="EMBL" id="HIJ99431.1"/>
    </source>
</evidence>
<dbReference type="SUPFAM" id="SSF52833">
    <property type="entry name" value="Thioredoxin-like"/>
    <property type="match status" value="1"/>
</dbReference>
<evidence type="ECO:0000256" key="1">
    <source>
        <dbReference type="ARBA" id="ARBA00022448"/>
    </source>
</evidence>
<dbReference type="Gene3D" id="3.40.30.10">
    <property type="entry name" value="Glutaredoxin"/>
    <property type="match status" value="1"/>
</dbReference>
<feature type="site" description="Contributes to redox potential value" evidence="5">
    <location>
        <position position="34"/>
    </location>
</feature>
<dbReference type="PRINTS" id="PR00421">
    <property type="entry name" value="THIOREDOXIN"/>
</dbReference>
<evidence type="ECO:0000256" key="5">
    <source>
        <dbReference type="PIRSR" id="PIRSR000077-1"/>
    </source>
</evidence>
<evidence type="ECO:0000259" key="7">
    <source>
        <dbReference type="PROSITE" id="PS51352"/>
    </source>
</evidence>
<evidence type="ECO:0000256" key="4">
    <source>
        <dbReference type="ARBA" id="ARBA00023284"/>
    </source>
</evidence>
<organism evidence="8 9">
    <name type="scientific">Candidatus Undinarchaeum marinum</name>
    <dbReference type="NCBI Taxonomy" id="2756141"/>
    <lineage>
        <taxon>Archaea</taxon>
        <taxon>Candidatus Undinarchaeota</taxon>
        <taxon>Candidatus Undinarchaeia</taxon>
        <taxon>Candidatus Undinarchaeales</taxon>
        <taxon>Candidatus Undinarchaeaceae</taxon>
        <taxon>Candidatus Undinarchaeum</taxon>
    </lineage>
</organism>
<dbReference type="InterPro" id="IPR005746">
    <property type="entry name" value="Thioredoxin"/>
</dbReference>
<feature type="disulfide bond" description="Redox-active" evidence="6">
    <location>
        <begin position="33"/>
        <end position="36"/>
    </location>
</feature>
<dbReference type="PROSITE" id="PS51352">
    <property type="entry name" value="THIOREDOXIN_2"/>
    <property type="match status" value="1"/>
</dbReference>
<dbReference type="InterPro" id="IPR017937">
    <property type="entry name" value="Thioredoxin_CS"/>
</dbReference>
<dbReference type="PANTHER" id="PTHR45663">
    <property type="entry name" value="GEO12009P1"/>
    <property type="match status" value="1"/>
</dbReference>
<dbReference type="InterPro" id="IPR036249">
    <property type="entry name" value="Thioredoxin-like_sf"/>
</dbReference>
<dbReference type="NCBIfam" id="TIGR01068">
    <property type="entry name" value="thioredoxin"/>
    <property type="match status" value="1"/>
</dbReference>
<dbReference type="PROSITE" id="PS00194">
    <property type="entry name" value="THIOREDOXIN_1"/>
    <property type="match status" value="1"/>
</dbReference>
<accession>A0A832UPL7</accession>
<dbReference type="EMBL" id="DVAD01000007">
    <property type="protein sequence ID" value="HIJ99431.1"/>
    <property type="molecule type" value="Genomic_DNA"/>
</dbReference>
<sequence length="110" mass="12401">MINSIDSEADFTEKVLKAPESTPILIDFFATWCGPCKILSPILDELSEEYKDKVEFYKIDVDQNKAIAESYGVMGIPSIKIFKNGEIIEELTGLQQKEVLSDILERTLKA</sequence>
<evidence type="ECO:0000256" key="6">
    <source>
        <dbReference type="PIRSR" id="PIRSR000077-4"/>
    </source>
</evidence>
<feature type="site" description="Contributes to redox potential value" evidence="5">
    <location>
        <position position="35"/>
    </location>
</feature>
<keyword evidence="1" id="KW-0813">Transport</keyword>
<dbReference type="GO" id="GO:0005737">
    <property type="term" value="C:cytoplasm"/>
    <property type="evidence" value="ECO:0007669"/>
    <property type="project" value="TreeGrafter"/>
</dbReference>
<dbReference type="InterPro" id="IPR013766">
    <property type="entry name" value="Thioredoxin_domain"/>
</dbReference>
<dbReference type="FunFam" id="3.40.30.10:FF:000001">
    <property type="entry name" value="Thioredoxin"/>
    <property type="match status" value="1"/>
</dbReference>
<keyword evidence="3 6" id="KW-1015">Disulfide bond</keyword>
<dbReference type="PANTHER" id="PTHR45663:SF11">
    <property type="entry name" value="GEO12009P1"/>
    <property type="match status" value="1"/>
</dbReference>
<feature type="site" description="Deprotonates C-terminal active site Cys" evidence="5">
    <location>
        <position position="27"/>
    </location>
</feature>
<dbReference type="GO" id="GO:0015035">
    <property type="term" value="F:protein-disulfide reductase activity"/>
    <property type="evidence" value="ECO:0007669"/>
    <property type="project" value="InterPro"/>
</dbReference>
<keyword evidence="9" id="KW-1185">Reference proteome</keyword>
<evidence type="ECO:0000313" key="9">
    <source>
        <dbReference type="Proteomes" id="UP000604391"/>
    </source>
</evidence>
<dbReference type="AlphaFoldDB" id="A0A832UPL7"/>
<keyword evidence="4 6" id="KW-0676">Redox-active center</keyword>
<name>A0A832UPL7_9ARCH</name>
<proteinExistence type="predicted"/>
<gene>
    <name evidence="8" type="primary">trxA</name>
    <name evidence="8" type="ORF">H1011_01235</name>
</gene>
<dbReference type="Pfam" id="PF00085">
    <property type="entry name" value="Thioredoxin"/>
    <property type="match status" value="1"/>
</dbReference>
<dbReference type="PIRSF" id="PIRSF000077">
    <property type="entry name" value="Thioredoxin"/>
    <property type="match status" value="1"/>
</dbReference>